<evidence type="ECO:0000259" key="2">
    <source>
        <dbReference type="Pfam" id="PF08550"/>
    </source>
</evidence>
<dbReference type="EMBL" id="JH767557">
    <property type="protein sequence ID" value="EON61924.1"/>
    <property type="molecule type" value="Genomic_DNA"/>
</dbReference>
<feature type="region of interest" description="Disordered" evidence="1">
    <location>
        <begin position="509"/>
        <end position="534"/>
    </location>
</feature>
<gene>
    <name evidence="3" type="ORF">W97_01142</name>
</gene>
<dbReference type="InterPro" id="IPR013860">
    <property type="entry name" value="AreA_GATA"/>
</dbReference>
<dbReference type="GO" id="GO:0007039">
    <property type="term" value="P:protein catabolic process in the vacuole"/>
    <property type="evidence" value="ECO:0007669"/>
    <property type="project" value="TreeGrafter"/>
</dbReference>
<feature type="domain" description="Nitrogen regulatory protein areA GATA-like" evidence="2">
    <location>
        <begin position="179"/>
        <end position="206"/>
    </location>
</feature>
<dbReference type="eggNOG" id="ENOG502QSII">
    <property type="taxonomic scope" value="Eukaryota"/>
</dbReference>
<organism evidence="3 4">
    <name type="scientific">Coniosporium apollinis (strain CBS 100218)</name>
    <name type="common">Rock-inhabiting black yeast</name>
    <dbReference type="NCBI Taxonomy" id="1168221"/>
    <lineage>
        <taxon>Eukaryota</taxon>
        <taxon>Fungi</taxon>
        <taxon>Dikarya</taxon>
        <taxon>Ascomycota</taxon>
        <taxon>Pezizomycotina</taxon>
        <taxon>Dothideomycetes</taxon>
        <taxon>Dothideomycetes incertae sedis</taxon>
        <taxon>Coniosporium</taxon>
    </lineage>
</organism>
<keyword evidence="4" id="KW-1185">Reference proteome</keyword>
<dbReference type="GO" id="GO:0042149">
    <property type="term" value="P:cellular response to glucose starvation"/>
    <property type="evidence" value="ECO:0007669"/>
    <property type="project" value="TreeGrafter"/>
</dbReference>
<dbReference type="OMA" id="GVMMKRV"/>
<dbReference type="AlphaFoldDB" id="R7YJD9"/>
<proteinExistence type="predicted"/>
<dbReference type="PANTHER" id="PTHR28051">
    <property type="entry name" value="PROTEIN MTL1-RELATED"/>
    <property type="match status" value="1"/>
</dbReference>
<feature type="compositionally biased region" description="Polar residues" evidence="1">
    <location>
        <begin position="24"/>
        <end position="41"/>
    </location>
</feature>
<name>R7YJD9_CONA1</name>
<dbReference type="Proteomes" id="UP000016924">
    <property type="component" value="Unassembled WGS sequence"/>
</dbReference>
<accession>R7YJD9</accession>
<feature type="compositionally biased region" description="Basic residues" evidence="1">
    <location>
        <begin position="402"/>
        <end position="414"/>
    </location>
</feature>
<evidence type="ECO:0000256" key="1">
    <source>
        <dbReference type="SAM" id="MobiDB-lite"/>
    </source>
</evidence>
<feature type="region of interest" description="Disordered" evidence="1">
    <location>
        <begin position="322"/>
        <end position="348"/>
    </location>
</feature>
<feature type="region of interest" description="Disordered" evidence="1">
    <location>
        <begin position="384"/>
        <end position="486"/>
    </location>
</feature>
<feature type="compositionally biased region" description="Low complexity" evidence="1">
    <location>
        <begin position="51"/>
        <end position="66"/>
    </location>
</feature>
<dbReference type="PANTHER" id="PTHR28051:SF1">
    <property type="entry name" value="PROTEIN MTL1-RELATED"/>
    <property type="match status" value="1"/>
</dbReference>
<reference evidence="4" key="1">
    <citation type="submission" date="2012-06" db="EMBL/GenBank/DDBJ databases">
        <title>The genome sequence of Coniosporium apollinis CBS 100218.</title>
        <authorList>
            <consortium name="The Broad Institute Genome Sequencing Platform"/>
            <person name="Cuomo C."/>
            <person name="Gorbushina A."/>
            <person name="Noack S."/>
            <person name="Walker B."/>
            <person name="Young S.K."/>
            <person name="Zeng Q."/>
            <person name="Gargeya S."/>
            <person name="Fitzgerald M."/>
            <person name="Haas B."/>
            <person name="Abouelleil A."/>
            <person name="Alvarado L."/>
            <person name="Arachchi H.M."/>
            <person name="Berlin A.M."/>
            <person name="Chapman S.B."/>
            <person name="Goldberg J."/>
            <person name="Griggs A."/>
            <person name="Gujja S."/>
            <person name="Hansen M."/>
            <person name="Howarth C."/>
            <person name="Imamovic A."/>
            <person name="Larimer J."/>
            <person name="McCowan C."/>
            <person name="Montmayeur A."/>
            <person name="Murphy C."/>
            <person name="Neiman D."/>
            <person name="Pearson M."/>
            <person name="Priest M."/>
            <person name="Roberts A."/>
            <person name="Saif S."/>
            <person name="Shea T."/>
            <person name="Sisk P."/>
            <person name="Sykes S."/>
            <person name="Wortman J."/>
            <person name="Nusbaum C."/>
            <person name="Birren B."/>
        </authorList>
    </citation>
    <scope>NUCLEOTIDE SEQUENCE [LARGE SCALE GENOMIC DNA]</scope>
    <source>
        <strain evidence="4">CBS 100218</strain>
    </source>
</reference>
<feature type="compositionally biased region" description="Polar residues" evidence="1">
    <location>
        <begin position="415"/>
        <end position="468"/>
    </location>
</feature>
<feature type="compositionally biased region" description="Polar residues" evidence="1">
    <location>
        <begin position="79"/>
        <end position="88"/>
    </location>
</feature>
<dbReference type="STRING" id="1168221.R7YJD9"/>
<dbReference type="OrthoDB" id="5563539at2759"/>
<dbReference type="GeneID" id="19898453"/>
<dbReference type="InterPro" id="IPR052292">
    <property type="entry name" value="Glucose_repression_reg"/>
</dbReference>
<protein>
    <recommendedName>
        <fullName evidence="2">Nitrogen regulatory protein areA GATA-like domain-containing protein</fullName>
    </recommendedName>
</protein>
<feature type="compositionally biased region" description="Low complexity" evidence="1">
    <location>
        <begin position="122"/>
        <end position="142"/>
    </location>
</feature>
<dbReference type="Pfam" id="PF08550">
    <property type="entry name" value="GATA_AreA"/>
    <property type="match status" value="1"/>
</dbReference>
<feature type="region of interest" description="Disordered" evidence="1">
    <location>
        <begin position="1"/>
        <end position="144"/>
    </location>
</feature>
<evidence type="ECO:0000313" key="3">
    <source>
        <dbReference type="EMBL" id="EON61924.1"/>
    </source>
</evidence>
<dbReference type="HOGENOM" id="CLU_020417_0_0_1"/>
<dbReference type="GO" id="GO:0005773">
    <property type="term" value="C:vacuole"/>
    <property type="evidence" value="ECO:0007669"/>
    <property type="project" value="GOC"/>
</dbReference>
<dbReference type="RefSeq" id="XP_007777241.1">
    <property type="nucleotide sequence ID" value="XM_007779051.1"/>
</dbReference>
<sequence length="576" mass="64218">MAEVLPAQGDGQSYFGGSPLRGPSPSQSPFLVGSSAQYTSSRKPRYSQHISHSLSASLPSSPQHSQVDLPHPSFHSKPESSISLNTDCDGNDAISFPTYDGDNTFHHDEDLEPPPSPVTDNSYTVPSTATSPTSESTPGSTSIVDHLPVAEDDTAIKTEPSRHVDYLSHDWREEDIWSSWRHIVSQRKMYGERSRLENASWRTWAKSKYKLKTVSPETLNWLKDCDVTWLYGPLQEAPRKPWGQHIYEPQSRISKNNSFINKKPILKKRSMSEVMLQKSISASSLLKQAAAAVQAQQNSSIHGRVRGRPILGRVNSDVATSSIPSRTISRDPTDYFSSSRSSTSGLDTPELEKKHIRFDNKVEQCIAVDCQRCDYDDEEDENNYVFRSGEDEDSDGGVVMMKKSKKRRQPKRTSSRGSATSESKTIAKLPSTTLKYRTDSPDMSEQHSIPSPNFFRSSKLSPSPSQETLRPANPSKNFLIGDDDDDDLDVPWEPSGAFSNRRDSVAVTQNRMLSPGDEDERREGSGGLRRTPSGMFMPYEDDEDDIVAAGLFGKVVDTVNTAKDIAHVIWNVGWRR</sequence>
<evidence type="ECO:0000313" key="4">
    <source>
        <dbReference type="Proteomes" id="UP000016924"/>
    </source>
</evidence>